<proteinExistence type="predicted"/>
<dbReference type="EMBL" id="JBAKFJ010000002">
    <property type="protein sequence ID" value="MEX0387336.1"/>
    <property type="molecule type" value="Genomic_DNA"/>
</dbReference>
<evidence type="ECO:0000313" key="3">
    <source>
        <dbReference type="Proteomes" id="UP001556653"/>
    </source>
</evidence>
<dbReference type="InterPro" id="IPR008407">
    <property type="entry name" value="Brnchd-chn_aa_trnsp_AzlD"/>
</dbReference>
<evidence type="ECO:0000313" key="2">
    <source>
        <dbReference type="EMBL" id="MEX0387336.1"/>
    </source>
</evidence>
<feature type="transmembrane region" description="Helical" evidence="1">
    <location>
        <begin position="81"/>
        <end position="102"/>
    </location>
</feature>
<feature type="transmembrane region" description="Helical" evidence="1">
    <location>
        <begin position="41"/>
        <end position="61"/>
    </location>
</feature>
<feature type="transmembrane region" description="Helical" evidence="1">
    <location>
        <begin position="6"/>
        <end position="29"/>
    </location>
</feature>
<evidence type="ECO:0000256" key="1">
    <source>
        <dbReference type="SAM" id="Phobius"/>
    </source>
</evidence>
<comment type="caution">
    <text evidence="2">The sequence shown here is derived from an EMBL/GenBank/DDBJ whole genome shotgun (WGS) entry which is preliminary data.</text>
</comment>
<dbReference type="RefSeq" id="WP_367968009.1">
    <property type="nucleotide sequence ID" value="NZ_JBAKFI010000005.1"/>
</dbReference>
<accession>A0ABV3SB10</accession>
<name>A0ABV3SB10_9GAMM</name>
<dbReference type="Pfam" id="PF05437">
    <property type="entry name" value="AzlD"/>
    <property type="match status" value="1"/>
</dbReference>
<gene>
    <name evidence="2" type="ORF">V6X64_10100</name>
</gene>
<keyword evidence="3" id="KW-1185">Reference proteome</keyword>
<keyword evidence="1" id="KW-0472">Membrane</keyword>
<reference evidence="2 3" key="1">
    <citation type="submission" date="2024-02" db="EMBL/GenBank/DDBJ databases">
        <title>New especies of Spiribacter isolated from saline water.</title>
        <authorList>
            <person name="Leon M.J."/>
            <person name="De La Haba R."/>
            <person name="Sanchez-Porro C."/>
            <person name="Ventosa A."/>
        </authorList>
    </citation>
    <scope>NUCLEOTIDE SEQUENCE [LARGE SCALE GENOMIC DNA]</scope>
    <source>
        <strain evidence="3">ag22IC4-227</strain>
    </source>
</reference>
<dbReference type="Proteomes" id="UP001556653">
    <property type="component" value="Unassembled WGS sequence"/>
</dbReference>
<keyword evidence="1" id="KW-1133">Transmembrane helix</keyword>
<keyword evidence="1" id="KW-0812">Transmembrane</keyword>
<sequence>MAAIDPLWWVVGLIGLGTFAWRGAFLVFGRGLRMPDLVRRGLNYVPPAVFAALVLPGLMQWQADGTLDMPRLIAGAVAGAVAWWTRGTIPTLIAGMVMLWSLRALMPV</sequence>
<protein>
    <submittedName>
        <fullName evidence="2">AzlD domain-containing protein</fullName>
    </submittedName>
</protein>
<organism evidence="2 3">
    <name type="scientific">Spiribacter onubensis</name>
    <dbReference type="NCBI Taxonomy" id="3122420"/>
    <lineage>
        <taxon>Bacteria</taxon>
        <taxon>Pseudomonadati</taxon>
        <taxon>Pseudomonadota</taxon>
        <taxon>Gammaproteobacteria</taxon>
        <taxon>Chromatiales</taxon>
        <taxon>Ectothiorhodospiraceae</taxon>
        <taxon>Spiribacter</taxon>
    </lineage>
</organism>